<proteinExistence type="predicted"/>
<keyword evidence="2" id="KW-1185">Reference proteome</keyword>
<reference evidence="1 2" key="1">
    <citation type="submission" date="2024-08" db="EMBL/GenBank/DDBJ databases">
        <authorList>
            <person name="Cucini C."/>
            <person name="Frati F."/>
        </authorList>
    </citation>
    <scope>NUCLEOTIDE SEQUENCE [LARGE SCALE GENOMIC DNA]</scope>
</reference>
<sequence>MSQGSSSKLTRPDDDEGKIYFEITKLIYGFKGNFIIIGTSKSNIPRWAATKFIDLKLIEGNQQIMVRVCARRQKGTRLEYGVMDNCGEGTMKVFQKFWKQFRELEINGVYKFHNFTVRPGYQGGDPEIILMGKSTVDRIDDDGFQKIPFSSTDLKDISAVPDGTSICMLFMDHAIFVCLNLNRMFYL</sequence>
<name>A0ABP1PTF8_9HEXA</name>
<protein>
    <submittedName>
        <fullName evidence="1">Uncharacterized protein</fullName>
    </submittedName>
</protein>
<organism evidence="1 2">
    <name type="scientific">Orchesella dallaii</name>
    <dbReference type="NCBI Taxonomy" id="48710"/>
    <lineage>
        <taxon>Eukaryota</taxon>
        <taxon>Metazoa</taxon>
        <taxon>Ecdysozoa</taxon>
        <taxon>Arthropoda</taxon>
        <taxon>Hexapoda</taxon>
        <taxon>Collembola</taxon>
        <taxon>Entomobryomorpha</taxon>
        <taxon>Entomobryoidea</taxon>
        <taxon>Orchesellidae</taxon>
        <taxon>Orchesellinae</taxon>
        <taxon>Orchesella</taxon>
    </lineage>
</organism>
<dbReference type="Proteomes" id="UP001642540">
    <property type="component" value="Unassembled WGS sequence"/>
</dbReference>
<gene>
    <name evidence="1" type="ORF">ODALV1_LOCUS3595</name>
</gene>
<evidence type="ECO:0000313" key="2">
    <source>
        <dbReference type="Proteomes" id="UP001642540"/>
    </source>
</evidence>
<accession>A0ABP1PTF8</accession>
<comment type="caution">
    <text evidence="1">The sequence shown here is derived from an EMBL/GenBank/DDBJ whole genome shotgun (WGS) entry which is preliminary data.</text>
</comment>
<dbReference type="EMBL" id="CAXLJM020000012">
    <property type="protein sequence ID" value="CAL8076806.1"/>
    <property type="molecule type" value="Genomic_DNA"/>
</dbReference>
<evidence type="ECO:0000313" key="1">
    <source>
        <dbReference type="EMBL" id="CAL8076806.1"/>
    </source>
</evidence>